<dbReference type="InterPro" id="IPR003593">
    <property type="entry name" value="AAA+_ATPase"/>
</dbReference>
<dbReference type="Gene3D" id="3.40.50.300">
    <property type="entry name" value="P-loop containing nucleotide triphosphate hydrolases"/>
    <property type="match status" value="1"/>
</dbReference>
<dbReference type="InterPro" id="IPR027417">
    <property type="entry name" value="P-loop_NTPase"/>
</dbReference>
<dbReference type="NCBIfam" id="TIGR03410">
    <property type="entry name" value="urea_trans_UrtE"/>
    <property type="match status" value="1"/>
</dbReference>
<dbReference type="Proteomes" id="UP000584642">
    <property type="component" value="Unassembled WGS sequence"/>
</dbReference>
<dbReference type="InterPro" id="IPR017780">
    <property type="entry name" value="ABC_transptr_urea_ATP-bd_UrtE"/>
</dbReference>
<name>A0ABX2TG65_9PROT</name>
<dbReference type="InterPro" id="IPR003439">
    <property type="entry name" value="ABC_transporter-like_ATP-bd"/>
</dbReference>
<comment type="caution">
    <text evidence="7">The sequence shown here is derived from an EMBL/GenBank/DDBJ whole genome shotgun (WGS) entry which is preliminary data.</text>
</comment>
<keyword evidence="2" id="KW-0813">Transport</keyword>
<dbReference type="SUPFAM" id="SSF52540">
    <property type="entry name" value="P-loop containing nucleoside triphosphate hydrolases"/>
    <property type="match status" value="1"/>
</dbReference>
<dbReference type="InterPro" id="IPR052156">
    <property type="entry name" value="BCAA_Transport_ATP-bd_LivF"/>
</dbReference>
<dbReference type="Pfam" id="PF00005">
    <property type="entry name" value="ABC_tran"/>
    <property type="match status" value="1"/>
</dbReference>
<evidence type="ECO:0000256" key="5">
    <source>
        <dbReference type="ARBA" id="ARBA00022970"/>
    </source>
</evidence>
<evidence type="ECO:0000313" key="7">
    <source>
        <dbReference type="EMBL" id="NYZ23221.1"/>
    </source>
</evidence>
<dbReference type="EMBL" id="JABFDB010000025">
    <property type="protein sequence ID" value="NYZ23221.1"/>
    <property type="molecule type" value="Genomic_DNA"/>
</dbReference>
<evidence type="ECO:0000256" key="4">
    <source>
        <dbReference type="ARBA" id="ARBA00022840"/>
    </source>
</evidence>
<dbReference type="PROSITE" id="PS50893">
    <property type="entry name" value="ABC_TRANSPORTER_2"/>
    <property type="match status" value="1"/>
</dbReference>
<keyword evidence="3" id="KW-0547">Nucleotide-binding</keyword>
<comment type="similarity">
    <text evidence="1">Belongs to the ABC transporter superfamily.</text>
</comment>
<gene>
    <name evidence="7" type="primary">urtE</name>
    <name evidence="7" type="ORF">HND93_26235</name>
</gene>
<evidence type="ECO:0000256" key="1">
    <source>
        <dbReference type="ARBA" id="ARBA00005417"/>
    </source>
</evidence>
<evidence type="ECO:0000256" key="3">
    <source>
        <dbReference type="ARBA" id="ARBA00022741"/>
    </source>
</evidence>
<evidence type="ECO:0000259" key="6">
    <source>
        <dbReference type="PROSITE" id="PS50893"/>
    </source>
</evidence>
<dbReference type="CDD" id="cd03224">
    <property type="entry name" value="ABC_TM1139_LivF_branched"/>
    <property type="match status" value="1"/>
</dbReference>
<keyword evidence="8" id="KW-1185">Reference proteome</keyword>
<keyword evidence="5" id="KW-0029">Amino-acid transport</keyword>
<evidence type="ECO:0000313" key="8">
    <source>
        <dbReference type="Proteomes" id="UP000584642"/>
    </source>
</evidence>
<reference evidence="7 8" key="1">
    <citation type="submission" date="2020-05" db="EMBL/GenBank/DDBJ databases">
        <title>Azospirillum oleiclasticum sp. nov, a nitrogen-fixing and heavy crude oil-emulsifying bacterium isolated from the crude oil of Yumen Oilfield.</title>
        <authorList>
            <person name="Wu D."/>
            <person name="Cai M."/>
            <person name="Zhang X."/>
        </authorList>
    </citation>
    <scope>NUCLEOTIDE SEQUENCE [LARGE SCALE GENOMIC DNA]</scope>
    <source>
        <strain evidence="7 8">ROY-1-1-2</strain>
    </source>
</reference>
<protein>
    <submittedName>
        <fullName evidence="7">Urea ABC transporter ATP-binding subunit UrtE</fullName>
    </submittedName>
</protein>
<accession>A0ABX2TG65</accession>
<proteinExistence type="inferred from homology"/>
<dbReference type="PANTHER" id="PTHR43820:SF5">
    <property type="entry name" value="HIGH-AFFINITY BRANCHED-CHAIN AMINO ACID TRANSPORT ATP-BINDING PROTEIN"/>
    <property type="match status" value="1"/>
</dbReference>
<dbReference type="SMART" id="SM00382">
    <property type="entry name" value="AAA"/>
    <property type="match status" value="1"/>
</dbReference>
<feature type="domain" description="ABC transporter" evidence="6">
    <location>
        <begin position="3"/>
        <end position="233"/>
    </location>
</feature>
<evidence type="ECO:0000256" key="2">
    <source>
        <dbReference type="ARBA" id="ARBA00022448"/>
    </source>
</evidence>
<sequence length="233" mass="25340">MTLTVDALNQHYGSSHILRNVSFAMAERQCLAVLGRNGAGKTTLLRCLMGLLPASSGSIRYGMVELAGLPPHRRIRTGLGYVPQGREIFTNLTVRQNVEIAARATGAARSDVDAAFEEVVALFPVLGEMRNRRGGDLSGGQQQQLSIARALATRPSLLILDEPTEGIQPSIVQRIEEVIASLKQRIAILLVEQYLDFARSISDRYVVLSRGAVIESGASAEMDHDRIKSFVSV</sequence>
<dbReference type="PANTHER" id="PTHR43820">
    <property type="entry name" value="HIGH-AFFINITY BRANCHED-CHAIN AMINO ACID TRANSPORT ATP-BINDING PROTEIN LIVF"/>
    <property type="match status" value="1"/>
</dbReference>
<organism evidence="7 8">
    <name type="scientific">Azospirillum oleiclasticum</name>
    <dbReference type="NCBI Taxonomy" id="2735135"/>
    <lineage>
        <taxon>Bacteria</taxon>
        <taxon>Pseudomonadati</taxon>
        <taxon>Pseudomonadota</taxon>
        <taxon>Alphaproteobacteria</taxon>
        <taxon>Rhodospirillales</taxon>
        <taxon>Azospirillaceae</taxon>
        <taxon>Azospirillum</taxon>
    </lineage>
</organism>
<keyword evidence="4 7" id="KW-0067">ATP-binding</keyword>
<dbReference type="GO" id="GO:0005524">
    <property type="term" value="F:ATP binding"/>
    <property type="evidence" value="ECO:0007669"/>
    <property type="project" value="UniProtKB-KW"/>
</dbReference>